<organism evidence="1 2">
    <name type="scientific">Rhodoferax fermentans</name>
    <dbReference type="NCBI Taxonomy" id="28066"/>
    <lineage>
        <taxon>Bacteria</taxon>
        <taxon>Pseudomonadati</taxon>
        <taxon>Pseudomonadota</taxon>
        <taxon>Betaproteobacteria</taxon>
        <taxon>Burkholderiales</taxon>
        <taxon>Comamonadaceae</taxon>
        <taxon>Rhodoferax</taxon>
    </lineage>
</organism>
<comment type="caution">
    <text evidence="1">The sequence shown here is derived from an EMBL/GenBank/DDBJ whole genome shotgun (WGS) entry which is preliminary data.</text>
</comment>
<dbReference type="EMBL" id="MTJN01000002">
    <property type="protein sequence ID" value="OOV07426.1"/>
    <property type="molecule type" value="Genomic_DNA"/>
</dbReference>
<dbReference type="STRING" id="28066.RF819_12425"/>
<evidence type="ECO:0000313" key="2">
    <source>
        <dbReference type="Proteomes" id="UP000190750"/>
    </source>
</evidence>
<accession>A0A1T1ATI6</accession>
<keyword evidence="2" id="KW-1185">Reference proteome</keyword>
<protein>
    <submittedName>
        <fullName evidence="1">Uncharacterized protein</fullName>
    </submittedName>
</protein>
<dbReference type="AlphaFoldDB" id="A0A1T1ATI6"/>
<gene>
    <name evidence="1" type="ORF">RF819_12425</name>
</gene>
<proteinExistence type="predicted"/>
<dbReference type="Proteomes" id="UP000190750">
    <property type="component" value="Unassembled WGS sequence"/>
</dbReference>
<name>A0A1T1ATI6_RHOFE</name>
<sequence length="119" mass="13141">MKGHTMIDTYNFNLTPACAVLGPISGNDNRHPQRTGAWGKPMFASHAHGWLVINLSHELEKALGRTTLQRTKSAPVLLCAHFETEQAVYQLHVATRVQLSLLEQSLEQVIPSRQGATPC</sequence>
<evidence type="ECO:0000313" key="1">
    <source>
        <dbReference type="EMBL" id="OOV07426.1"/>
    </source>
</evidence>
<reference evidence="1 2" key="1">
    <citation type="submission" date="2017-01" db="EMBL/GenBank/DDBJ databases">
        <title>Genome sequencing of Rhodoferax fermentans JCM 7819.</title>
        <authorList>
            <person name="Kim Y.J."/>
            <person name="Farh M.E.-A."/>
            <person name="Yang D.-C."/>
        </authorList>
    </citation>
    <scope>NUCLEOTIDE SEQUENCE [LARGE SCALE GENOMIC DNA]</scope>
    <source>
        <strain evidence="1 2">JCM 7819</strain>
    </source>
</reference>